<dbReference type="PANTHER" id="PTHR25465">
    <property type="entry name" value="B-BOX DOMAIN CONTAINING"/>
    <property type="match status" value="1"/>
</dbReference>
<evidence type="ECO:0000256" key="3">
    <source>
        <dbReference type="ARBA" id="ARBA00022588"/>
    </source>
</evidence>
<dbReference type="AlphaFoldDB" id="W5MHB7"/>
<dbReference type="GO" id="GO:0061630">
    <property type="term" value="F:ubiquitin protein ligase activity"/>
    <property type="evidence" value="ECO:0000318"/>
    <property type="project" value="GO_Central"/>
</dbReference>
<dbReference type="Gene3D" id="4.10.830.40">
    <property type="match status" value="1"/>
</dbReference>
<keyword evidence="3" id="KW-0399">Innate immunity</keyword>
<evidence type="ECO:0000313" key="15">
    <source>
        <dbReference type="Proteomes" id="UP000018468"/>
    </source>
</evidence>
<dbReference type="InterPro" id="IPR013083">
    <property type="entry name" value="Znf_RING/FYVE/PHD"/>
</dbReference>
<keyword evidence="5 8" id="KW-0863">Zinc-finger</keyword>
<keyword evidence="15" id="KW-1185">Reference proteome</keyword>
<dbReference type="InterPro" id="IPR051051">
    <property type="entry name" value="E3_ubiq-ligase_TRIM/RNF"/>
</dbReference>
<dbReference type="FunCoup" id="W5MHB7">
    <property type="interactions" value="28"/>
</dbReference>
<evidence type="ECO:0000256" key="10">
    <source>
        <dbReference type="SAM" id="MobiDB-lite"/>
    </source>
</evidence>
<dbReference type="Pfam" id="PF13765">
    <property type="entry name" value="PRY"/>
    <property type="match status" value="1"/>
</dbReference>
<dbReference type="InterPro" id="IPR003877">
    <property type="entry name" value="SPRY_dom"/>
</dbReference>
<reference evidence="14" key="3">
    <citation type="submission" date="2025-09" db="UniProtKB">
        <authorList>
            <consortium name="Ensembl"/>
        </authorList>
    </citation>
    <scope>IDENTIFICATION</scope>
</reference>
<dbReference type="SMART" id="SM00589">
    <property type="entry name" value="PRY"/>
    <property type="match status" value="1"/>
</dbReference>
<dbReference type="STRING" id="7918.ENSLOCP00000007776"/>
<evidence type="ECO:0000256" key="8">
    <source>
        <dbReference type="PROSITE-ProRule" id="PRU00024"/>
    </source>
</evidence>
<dbReference type="Pfam" id="PF00097">
    <property type="entry name" value="zf-C3HC4"/>
    <property type="match status" value="1"/>
</dbReference>
<sequence length="559" mass="62455">SKMAKMGAALERLGVQPECPLCHRECRQPTTLRCGHLFCQGCIQEVWSTSQTGPYYCPECRAEYRKLPALGGEREQPSAPATEAERPSTSSTVPCNYCITSSRPAVKTCLVCGASMCAEHLKIHLEVAVFQGHPLVQPTADISLWKCVEHQEMLKIYCRECEECICTMCTLVGAHKGHQCVGVGEAEQELRGKLKEGMIKIQENVQIVEDRLTLLQEKKLNIQLAVSQARAHVQQQYEAMRAALDAEEQLALQSLSREESRALGDIEAQLEQLQDTLQLTQKNMGALESLSDTRGTSRIRDQAFVLHVSHRNTARYPRGGVIMISLCAHRSMRQMCSPVEELTPPRELDQMRLDRLQEWTDRRLDTVSLTTGTDRDSLRVLYGTVPSLNPDTAYPKLALADGNRGVSYREEPQPYPPSTARFSNFPQVLGAEPREGGRAYWEVEIQGAGRWKVGVCDARIGRKGTEDACRLGYNAHSWCLYGEQGRLEALHNRVAFPLEASPPQRVGVLLDFEGGLLSFYSVDEGSLLPLHSFQEKFTQPLYPALAASRTQLTFCSLFQ</sequence>
<dbReference type="SMART" id="SM00336">
    <property type="entry name" value="BBOX"/>
    <property type="match status" value="2"/>
</dbReference>
<dbReference type="InterPro" id="IPR006574">
    <property type="entry name" value="PRY"/>
</dbReference>
<dbReference type="Gene3D" id="3.30.40.10">
    <property type="entry name" value="Zinc/RING finger domain, C3HC4 (zinc finger)"/>
    <property type="match status" value="1"/>
</dbReference>
<evidence type="ECO:0000256" key="5">
    <source>
        <dbReference type="ARBA" id="ARBA00022771"/>
    </source>
</evidence>
<feature type="coiled-coil region" evidence="9">
    <location>
        <begin position="198"/>
        <end position="290"/>
    </location>
</feature>
<accession>W5MHB7</accession>
<dbReference type="PANTHER" id="PTHR25465:SF35">
    <property type="entry name" value="E3 UBIQUITIN_ISG15 LIGASE TRIM25-RELATED"/>
    <property type="match status" value="1"/>
</dbReference>
<dbReference type="Pfam" id="PF00622">
    <property type="entry name" value="SPRY"/>
    <property type="match status" value="1"/>
</dbReference>
<dbReference type="InParanoid" id="W5MHB7"/>
<dbReference type="Proteomes" id="UP000018468">
    <property type="component" value="Linkage group LG23"/>
</dbReference>
<dbReference type="InterPro" id="IPR018957">
    <property type="entry name" value="Znf_C3HC4_RING-type"/>
</dbReference>
<keyword evidence="2" id="KW-0963">Cytoplasm</keyword>
<evidence type="ECO:0000256" key="2">
    <source>
        <dbReference type="ARBA" id="ARBA00022490"/>
    </source>
</evidence>
<reference evidence="15" key="1">
    <citation type="submission" date="2011-12" db="EMBL/GenBank/DDBJ databases">
        <title>The Draft Genome of Lepisosteus oculatus.</title>
        <authorList>
            <consortium name="The Broad Institute Genome Assembly &amp; Analysis Group"/>
            <consortium name="Computational R&amp;D Group"/>
            <consortium name="and Sequencing Platform"/>
            <person name="Di Palma F."/>
            <person name="Alfoldi J."/>
            <person name="Johnson J."/>
            <person name="Berlin A."/>
            <person name="Gnerre S."/>
            <person name="Jaffe D."/>
            <person name="MacCallum I."/>
            <person name="Young S."/>
            <person name="Walker B.J."/>
            <person name="Lander E.S."/>
            <person name="Lindblad-Toh K."/>
        </authorList>
    </citation>
    <scope>NUCLEOTIDE SEQUENCE [LARGE SCALE GENOMIC DNA]</scope>
</reference>
<dbReference type="Gene3D" id="3.30.160.60">
    <property type="entry name" value="Classic Zinc Finger"/>
    <property type="match status" value="1"/>
</dbReference>
<keyword evidence="9" id="KW-0175">Coiled coil</keyword>
<dbReference type="InterPro" id="IPR043136">
    <property type="entry name" value="B30.2/SPRY_sf"/>
</dbReference>
<dbReference type="Bgee" id="ENSLOCG00000006435">
    <property type="expression patterns" value="Expressed in intestine and 12 other cell types or tissues"/>
</dbReference>
<dbReference type="PROSITE" id="PS50188">
    <property type="entry name" value="B302_SPRY"/>
    <property type="match status" value="1"/>
</dbReference>
<feature type="domain" description="RING-type" evidence="11">
    <location>
        <begin position="19"/>
        <end position="61"/>
    </location>
</feature>
<dbReference type="Pfam" id="PF00643">
    <property type="entry name" value="zf-B_box"/>
    <property type="match status" value="1"/>
</dbReference>
<evidence type="ECO:0000259" key="12">
    <source>
        <dbReference type="PROSITE" id="PS50119"/>
    </source>
</evidence>
<dbReference type="GeneTree" id="ENSGT00940000154294"/>
<feature type="domain" description="B box-type" evidence="12">
    <location>
        <begin position="147"/>
        <end position="183"/>
    </location>
</feature>
<dbReference type="OMA" id="HIDKEER"/>
<feature type="domain" description="B30.2/SPRY" evidence="13">
    <location>
        <begin position="365"/>
        <end position="559"/>
    </location>
</feature>
<name>W5MHB7_LEPOC</name>
<proteinExistence type="predicted"/>
<keyword evidence="4" id="KW-0479">Metal-binding</keyword>
<evidence type="ECO:0000313" key="14">
    <source>
        <dbReference type="Ensembl" id="ENSLOCP00000007776.1"/>
    </source>
</evidence>
<dbReference type="Ensembl" id="ENSLOCT00000007785.1">
    <property type="protein sequence ID" value="ENSLOCP00000007776.1"/>
    <property type="gene ID" value="ENSLOCG00000006435.1"/>
</dbReference>
<dbReference type="PROSITE" id="PS50089">
    <property type="entry name" value="ZF_RING_2"/>
    <property type="match status" value="1"/>
</dbReference>
<dbReference type="GO" id="GO:0005737">
    <property type="term" value="C:cytoplasm"/>
    <property type="evidence" value="ECO:0000318"/>
    <property type="project" value="GO_Central"/>
</dbReference>
<dbReference type="PROSITE" id="PS50119">
    <property type="entry name" value="ZF_BBOX"/>
    <property type="match status" value="1"/>
</dbReference>
<organism evidence="14 15">
    <name type="scientific">Lepisosteus oculatus</name>
    <name type="common">Spotted gar</name>
    <dbReference type="NCBI Taxonomy" id="7918"/>
    <lineage>
        <taxon>Eukaryota</taxon>
        <taxon>Metazoa</taxon>
        <taxon>Chordata</taxon>
        <taxon>Craniata</taxon>
        <taxon>Vertebrata</taxon>
        <taxon>Euteleostomi</taxon>
        <taxon>Actinopterygii</taxon>
        <taxon>Neopterygii</taxon>
        <taxon>Holostei</taxon>
        <taxon>Semionotiformes</taxon>
        <taxon>Lepisosteidae</taxon>
        <taxon>Lepisosteus</taxon>
    </lineage>
</organism>
<evidence type="ECO:0000256" key="7">
    <source>
        <dbReference type="ARBA" id="ARBA00022859"/>
    </source>
</evidence>
<dbReference type="InterPro" id="IPR017907">
    <property type="entry name" value="Znf_RING_CS"/>
</dbReference>
<evidence type="ECO:0000259" key="11">
    <source>
        <dbReference type="PROSITE" id="PS50089"/>
    </source>
</evidence>
<dbReference type="SUPFAM" id="SSF57845">
    <property type="entry name" value="B-box zinc-binding domain"/>
    <property type="match status" value="1"/>
</dbReference>
<dbReference type="SMART" id="SM00184">
    <property type="entry name" value="RING"/>
    <property type="match status" value="1"/>
</dbReference>
<evidence type="ECO:0000256" key="9">
    <source>
        <dbReference type="SAM" id="Coils"/>
    </source>
</evidence>
<dbReference type="SUPFAM" id="SSF57850">
    <property type="entry name" value="RING/U-box"/>
    <property type="match status" value="1"/>
</dbReference>
<dbReference type="EMBL" id="AHAT01020936">
    <property type="status" value="NOT_ANNOTATED_CDS"/>
    <property type="molecule type" value="Genomic_DNA"/>
</dbReference>
<evidence type="ECO:0000256" key="1">
    <source>
        <dbReference type="ARBA" id="ARBA00004496"/>
    </source>
</evidence>
<comment type="subcellular location">
    <subcellularLocation>
        <location evidence="1">Cytoplasm</location>
    </subcellularLocation>
</comment>
<dbReference type="GO" id="GO:0008270">
    <property type="term" value="F:zinc ion binding"/>
    <property type="evidence" value="ECO:0007669"/>
    <property type="project" value="UniProtKB-KW"/>
</dbReference>
<dbReference type="InterPro" id="IPR003879">
    <property type="entry name" value="Butyrophylin_SPRY"/>
</dbReference>
<evidence type="ECO:0000256" key="6">
    <source>
        <dbReference type="ARBA" id="ARBA00022833"/>
    </source>
</evidence>
<keyword evidence="7" id="KW-0391">Immunity</keyword>
<dbReference type="PROSITE" id="PS00518">
    <property type="entry name" value="ZF_RING_1"/>
    <property type="match status" value="1"/>
</dbReference>
<protein>
    <submittedName>
        <fullName evidence="14">Si:dkey-29p10.4</fullName>
    </submittedName>
</protein>
<dbReference type="CDD" id="cd19756">
    <property type="entry name" value="Bbox2"/>
    <property type="match status" value="1"/>
</dbReference>
<reference evidence="14" key="2">
    <citation type="submission" date="2025-08" db="UniProtKB">
        <authorList>
            <consortium name="Ensembl"/>
        </authorList>
    </citation>
    <scope>IDENTIFICATION</scope>
</reference>
<dbReference type="GO" id="GO:0045087">
    <property type="term" value="P:innate immune response"/>
    <property type="evidence" value="ECO:0000318"/>
    <property type="project" value="GO_Central"/>
</dbReference>
<dbReference type="InterPro" id="IPR001870">
    <property type="entry name" value="B30.2/SPRY"/>
</dbReference>
<dbReference type="SUPFAM" id="SSF49899">
    <property type="entry name" value="Concanavalin A-like lectins/glucanases"/>
    <property type="match status" value="1"/>
</dbReference>
<keyword evidence="6" id="KW-0862">Zinc</keyword>
<evidence type="ECO:0000259" key="13">
    <source>
        <dbReference type="PROSITE" id="PS50188"/>
    </source>
</evidence>
<dbReference type="PRINTS" id="PR01407">
    <property type="entry name" value="BUTYPHLNCDUF"/>
</dbReference>
<feature type="region of interest" description="Disordered" evidence="10">
    <location>
        <begin position="71"/>
        <end position="91"/>
    </location>
</feature>
<dbReference type="Gene3D" id="2.60.120.920">
    <property type="match status" value="1"/>
</dbReference>
<evidence type="ECO:0000256" key="4">
    <source>
        <dbReference type="ARBA" id="ARBA00022723"/>
    </source>
</evidence>
<dbReference type="InterPro" id="IPR001841">
    <property type="entry name" value="Znf_RING"/>
</dbReference>
<dbReference type="SMART" id="SM00449">
    <property type="entry name" value="SPRY"/>
    <property type="match status" value="1"/>
</dbReference>
<dbReference type="eggNOG" id="KOG2177">
    <property type="taxonomic scope" value="Eukaryota"/>
</dbReference>
<dbReference type="InterPro" id="IPR013320">
    <property type="entry name" value="ConA-like_dom_sf"/>
</dbReference>
<dbReference type="InterPro" id="IPR000315">
    <property type="entry name" value="Znf_B-box"/>
</dbReference>